<accession>A0A6N8DR56</accession>
<dbReference type="Proteomes" id="UP000439113">
    <property type="component" value="Unassembled WGS sequence"/>
</dbReference>
<proteinExistence type="predicted"/>
<evidence type="ECO:0000313" key="2">
    <source>
        <dbReference type="Proteomes" id="UP000439113"/>
    </source>
</evidence>
<reference evidence="1 2" key="1">
    <citation type="submission" date="2019-11" db="EMBL/GenBank/DDBJ databases">
        <title>Whole-genome sequence of a Rhodoblastus acidophilus DSM 142.</title>
        <authorList>
            <person name="Kyndt J.A."/>
            <person name="Meyer T.E."/>
        </authorList>
    </citation>
    <scope>NUCLEOTIDE SEQUENCE [LARGE SCALE GENOMIC DNA]</scope>
    <source>
        <strain evidence="1 2">DSM 142</strain>
    </source>
</reference>
<dbReference type="RefSeq" id="WP_155445994.1">
    <property type="nucleotide sequence ID" value="NZ_JAOQNR010000010.1"/>
</dbReference>
<dbReference type="EMBL" id="WNKS01000007">
    <property type="protein sequence ID" value="MTV31304.1"/>
    <property type="molecule type" value="Genomic_DNA"/>
</dbReference>
<evidence type="ECO:0000313" key="1">
    <source>
        <dbReference type="EMBL" id="MTV31304.1"/>
    </source>
</evidence>
<organism evidence="1 2">
    <name type="scientific">Rhodoblastus acidophilus</name>
    <name type="common">Rhodopseudomonas acidophila</name>
    <dbReference type="NCBI Taxonomy" id="1074"/>
    <lineage>
        <taxon>Bacteria</taxon>
        <taxon>Pseudomonadati</taxon>
        <taxon>Pseudomonadota</taxon>
        <taxon>Alphaproteobacteria</taxon>
        <taxon>Hyphomicrobiales</taxon>
        <taxon>Rhodoblastaceae</taxon>
        <taxon>Rhodoblastus</taxon>
    </lineage>
</organism>
<gene>
    <name evidence="1" type="ORF">GJ654_09895</name>
</gene>
<sequence length="125" mass="12671">MSVWDRFASWVSDAAKTPAGAAAATGTIGQDVAAAELAVRFLIDLAAGKATISEGLAAGLALDKALAPVLPVAVARNVALAISLAEALVALYETFPPDWDLIKVTPSRPLGKDGINPESGAAVFT</sequence>
<protein>
    <submittedName>
        <fullName evidence="1">Uncharacterized protein</fullName>
    </submittedName>
</protein>
<comment type="caution">
    <text evidence="1">The sequence shown here is derived from an EMBL/GenBank/DDBJ whole genome shotgun (WGS) entry which is preliminary data.</text>
</comment>
<name>A0A6N8DR56_RHOAC</name>
<dbReference type="AlphaFoldDB" id="A0A6N8DR56"/>